<dbReference type="Pfam" id="PF00248">
    <property type="entry name" value="Aldo_ket_red"/>
    <property type="match status" value="1"/>
</dbReference>
<organism evidence="2 3">
    <name type="scientific">Paenibacillus sambharensis</name>
    <dbReference type="NCBI Taxonomy" id="1803190"/>
    <lineage>
        <taxon>Bacteria</taxon>
        <taxon>Bacillati</taxon>
        <taxon>Bacillota</taxon>
        <taxon>Bacilli</taxon>
        <taxon>Bacillales</taxon>
        <taxon>Paenibacillaceae</taxon>
        <taxon>Paenibacillus</taxon>
    </lineage>
</organism>
<dbReference type="Gene3D" id="3.20.20.100">
    <property type="entry name" value="NADP-dependent oxidoreductase domain"/>
    <property type="match status" value="1"/>
</dbReference>
<keyword evidence="3" id="KW-1185">Reference proteome</keyword>
<evidence type="ECO:0000259" key="1">
    <source>
        <dbReference type="Pfam" id="PF00248"/>
    </source>
</evidence>
<dbReference type="AlphaFoldDB" id="A0A2W1L7G2"/>
<gene>
    <name evidence="2" type="ORF">DNH61_14865</name>
</gene>
<dbReference type="EMBL" id="QKRB01000046">
    <property type="protein sequence ID" value="PZD94923.1"/>
    <property type="molecule type" value="Genomic_DNA"/>
</dbReference>
<accession>A0A2W1L7G2</accession>
<name>A0A2W1L7G2_9BACL</name>
<evidence type="ECO:0000313" key="2">
    <source>
        <dbReference type="EMBL" id="PZD94923.1"/>
    </source>
</evidence>
<dbReference type="InterPro" id="IPR036812">
    <property type="entry name" value="NAD(P)_OxRdtase_dom_sf"/>
</dbReference>
<dbReference type="SUPFAM" id="SSF51430">
    <property type="entry name" value="NAD(P)-linked oxidoreductase"/>
    <property type="match status" value="1"/>
</dbReference>
<sequence length="280" mass="30191">MNDWPINGLSIQLPAVLPAVGALGAQISGDLKDMKSLLDDYWALGGHAVMISPDAEDQTIRLLGQWMKDLGQDRDGLIWIGMGSGEVDAGPRMRKTVLERRLLHSLELVEGEAMDLYLLEGDDPNVHVGYILEGMNALRQKGYCRAFGAHGWSMERLREAARHAERSGVQGFSCASLSVEAEYAAGSRPIGEADEAWLIEHKLPVLLQAGSGVVSASQLLQELVDGRNANELEQPDKQDETIMPAAAIADMLRRPYSAAAVVPAGAGQADDIIKAAQAWA</sequence>
<proteinExistence type="predicted"/>
<evidence type="ECO:0000313" key="3">
    <source>
        <dbReference type="Proteomes" id="UP000249522"/>
    </source>
</evidence>
<dbReference type="OrthoDB" id="9773828at2"/>
<feature type="domain" description="NADP-dependent oxidoreductase" evidence="1">
    <location>
        <begin position="62"/>
        <end position="233"/>
    </location>
</feature>
<reference evidence="2 3" key="1">
    <citation type="submission" date="2018-06" db="EMBL/GenBank/DDBJ databases">
        <title>Paenibacillus imtechensis sp. nov.</title>
        <authorList>
            <person name="Pinnaka A.K."/>
            <person name="Singh H."/>
            <person name="Kaur M."/>
        </authorList>
    </citation>
    <scope>NUCLEOTIDE SEQUENCE [LARGE SCALE GENOMIC DNA]</scope>
    <source>
        <strain evidence="2 3">SMB1</strain>
    </source>
</reference>
<dbReference type="InterPro" id="IPR023210">
    <property type="entry name" value="NADP_OxRdtase_dom"/>
</dbReference>
<comment type="caution">
    <text evidence="2">The sequence shown here is derived from an EMBL/GenBank/DDBJ whole genome shotgun (WGS) entry which is preliminary data.</text>
</comment>
<protein>
    <recommendedName>
        <fullName evidence="1">NADP-dependent oxidoreductase domain-containing protein</fullName>
    </recommendedName>
</protein>
<dbReference type="Proteomes" id="UP000249522">
    <property type="component" value="Unassembled WGS sequence"/>
</dbReference>
<dbReference type="RefSeq" id="WP_111147471.1">
    <property type="nucleotide sequence ID" value="NZ_QKRB01000046.1"/>
</dbReference>